<reference evidence="1 2" key="1">
    <citation type="submission" date="2021-04" db="EMBL/GenBank/DDBJ databases">
        <title>The genome sequence of Ideonella sp. 3Y2.</title>
        <authorList>
            <person name="Liu Y."/>
        </authorList>
    </citation>
    <scope>NUCLEOTIDE SEQUENCE [LARGE SCALE GENOMIC DNA]</scope>
    <source>
        <strain evidence="1 2">3Y2</strain>
    </source>
</reference>
<dbReference type="EMBL" id="JAGQDD010000005">
    <property type="protein sequence ID" value="MBQ0930624.1"/>
    <property type="molecule type" value="Genomic_DNA"/>
</dbReference>
<evidence type="ECO:0000313" key="2">
    <source>
        <dbReference type="Proteomes" id="UP000676246"/>
    </source>
</evidence>
<organism evidence="1 2">
    <name type="scientific">Ideonella alba</name>
    <dbReference type="NCBI Taxonomy" id="2824118"/>
    <lineage>
        <taxon>Bacteria</taxon>
        <taxon>Pseudomonadati</taxon>
        <taxon>Pseudomonadota</taxon>
        <taxon>Betaproteobacteria</taxon>
        <taxon>Burkholderiales</taxon>
        <taxon>Sphaerotilaceae</taxon>
        <taxon>Ideonella</taxon>
    </lineage>
</organism>
<name>A0A940Y5L8_9BURK</name>
<gene>
    <name evidence="1" type="ORF">KAK03_08990</name>
</gene>
<dbReference type="Proteomes" id="UP000676246">
    <property type="component" value="Unassembled WGS sequence"/>
</dbReference>
<dbReference type="RefSeq" id="WP_210853558.1">
    <property type="nucleotide sequence ID" value="NZ_JAGQDD010000005.1"/>
</dbReference>
<comment type="caution">
    <text evidence="1">The sequence shown here is derived from an EMBL/GenBank/DDBJ whole genome shotgun (WGS) entry which is preliminary data.</text>
</comment>
<proteinExistence type="predicted"/>
<sequence length="151" mass="16819">MQVIFLDIDGVLHPRRAVAELLRTPTPASAEIAGRGLFRWSILLESVIVPADDVAIYIHSSWRHVRSVEELGIMLGPLGRRLAGVTVGEGRWESILRTVHRVRPKSWLVIDDEPSEFPQPLPRDVVICDPNRGVCCPTVVGAIKRFLADIN</sequence>
<dbReference type="Pfam" id="PF18143">
    <property type="entry name" value="HAD_SAK_2"/>
    <property type="match status" value="1"/>
</dbReference>
<protein>
    <submittedName>
        <fullName evidence="1">Uncharacterized protein</fullName>
    </submittedName>
</protein>
<dbReference type="AlphaFoldDB" id="A0A940Y5L8"/>
<accession>A0A940Y5L8</accession>
<keyword evidence="2" id="KW-1185">Reference proteome</keyword>
<evidence type="ECO:0000313" key="1">
    <source>
        <dbReference type="EMBL" id="MBQ0930624.1"/>
    </source>
</evidence>